<dbReference type="InterPro" id="IPR050755">
    <property type="entry name" value="TRAFAC_YlqF/YawG_RiboMat"/>
</dbReference>
<comment type="function">
    <text evidence="5">GTPase that associates with pre-60S ribosomal subunits in the nucleolus and is required for their nuclear export and maturation.</text>
</comment>
<dbReference type="Pfam" id="PF08153">
    <property type="entry name" value="NGP1NT"/>
    <property type="match status" value="1"/>
</dbReference>
<dbReference type="Pfam" id="PF01926">
    <property type="entry name" value="MMR_HSR1"/>
    <property type="match status" value="1"/>
</dbReference>
<comment type="similarity">
    <text evidence="5">Belongs to the TRAFAC class YlqF/YawG GTPase family. NOG2 subfamily.</text>
</comment>
<feature type="region of interest" description="Disordered" evidence="6">
    <location>
        <begin position="504"/>
        <end position="556"/>
    </location>
</feature>
<evidence type="ECO:0000256" key="3">
    <source>
        <dbReference type="ARBA" id="ARBA00023134"/>
    </source>
</evidence>
<keyword evidence="4 5" id="KW-0539">Nucleus</keyword>
<comment type="subcellular location">
    <subcellularLocation>
        <location evidence="1 5">Nucleus</location>
        <location evidence="1 5">Nucleolus</location>
    </subcellularLocation>
</comment>
<dbReference type="InterPro" id="IPR027417">
    <property type="entry name" value="P-loop_NTPase"/>
</dbReference>
<protein>
    <recommendedName>
        <fullName evidence="5">Nucleolar GTP-binding protein 2</fullName>
    </recommendedName>
</protein>
<feature type="compositionally biased region" description="Acidic residues" evidence="6">
    <location>
        <begin position="506"/>
        <end position="516"/>
    </location>
</feature>
<dbReference type="CDD" id="cd01858">
    <property type="entry name" value="NGP_1"/>
    <property type="match status" value="1"/>
</dbReference>
<evidence type="ECO:0000256" key="5">
    <source>
        <dbReference type="RuleBase" id="RU364023"/>
    </source>
</evidence>
<dbReference type="InterPro" id="IPR024929">
    <property type="entry name" value="GNL2_CP_dom"/>
</dbReference>
<dbReference type="FunFam" id="3.40.50.300:FF:000559">
    <property type="entry name" value="Nuclear/nucleolar GTPase 2"/>
    <property type="match status" value="1"/>
</dbReference>
<keyword evidence="3 5" id="KW-0342">GTP-binding</keyword>
<proteinExistence type="inferred from homology"/>
<dbReference type="EMBL" id="HACM01010558">
    <property type="protein sequence ID" value="CRZ11000.1"/>
    <property type="molecule type" value="Transcribed_RNA"/>
</dbReference>
<accession>A0A0H5RA30</accession>
<dbReference type="PANTHER" id="PTHR11089">
    <property type="entry name" value="GTP-BINDING PROTEIN-RELATED"/>
    <property type="match status" value="1"/>
</dbReference>
<dbReference type="GO" id="GO:0005730">
    <property type="term" value="C:nucleolus"/>
    <property type="evidence" value="ECO:0007669"/>
    <property type="project" value="UniProtKB-SubCell"/>
</dbReference>
<dbReference type="InterPro" id="IPR006073">
    <property type="entry name" value="GTP-bd"/>
</dbReference>
<evidence type="ECO:0000256" key="4">
    <source>
        <dbReference type="ARBA" id="ARBA00023242"/>
    </source>
</evidence>
<reference evidence="8" key="1">
    <citation type="submission" date="2015-04" db="EMBL/GenBank/DDBJ databases">
        <title>The genome sequence of the plant pathogenic Rhizarian Plasmodiophora brassicae reveals insights in its biotrophic life cycle and the origin of chitin synthesis.</title>
        <authorList>
            <person name="Schwelm A."/>
            <person name="Fogelqvist J."/>
            <person name="Knaust A."/>
            <person name="Julke S."/>
            <person name="Lilja T."/>
            <person name="Dhandapani V."/>
            <person name="Bonilla-Rosso G."/>
            <person name="Karlsson M."/>
            <person name="Shevchenko A."/>
            <person name="Choi S.R."/>
            <person name="Kim H.G."/>
            <person name="Park J.Y."/>
            <person name="Lim Y.P."/>
            <person name="Ludwig-Muller J."/>
            <person name="Dixelius C."/>
        </authorList>
    </citation>
    <scope>NUCLEOTIDE SEQUENCE</scope>
    <source>
        <tissue evidence="8">Potato root galls</tissue>
    </source>
</reference>
<sequence length="556" mass="62727">DSGQGLIAHRRRGDQMGTGRQTHIGNEFRSLPDAKKTGRGPAGLRTNETIKRLAMYNQKAQRNKAGKIVGGKFMSKEAECARVAPNRRWFGNTRVVGQEQLTAFRQDMASKSHDPYTVLLHQKKLPMGLLQDPFANAKMNLLTTESFESTFGKKNTRKRPKLSVLDLDAMVEKALKSHEQYSGESKDDQVYNPHVDREFKDAVRHKMFDKGQSKRIWGELYKVLDSSDVVIQVLDARDPIGTRSPHVEAHLKKNAPHKHLVLILNKCDLIPTWATKRWIKILSAQYPTLAFHSSITNSFGKGSLISLLRQFASLHKDKKEISVGFIGYPNVGKSSVINTLKSKAVCKVAPIPGETKVWQYITLFKRIFLIDCPGVVYPTSDSEADIVLKGIVRVESLMDPTLYIDEVLRRVNPEYLQKTYGVSVWENAMDFLEQFAKLRGKIMKGGEPDFNNVSRMILHDWQRGRLPWFVRPTFEDELAAETTGTANNDLQLRVLQMVEKIPESSDFVDGDMEDESGNGIDDVAGEQALEQKRSGKRSRATPGVVMTIDEDEQEEG</sequence>
<dbReference type="InterPro" id="IPR023179">
    <property type="entry name" value="GTP-bd_ortho_bundle_sf"/>
</dbReference>
<evidence type="ECO:0000256" key="6">
    <source>
        <dbReference type="SAM" id="MobiDB-lite"/>
    </source>
</evidence>
<evidence type="ECO:0000256" key="2">
    <source>
        <dbReference type="ARBA" id="ARBA00022741"/>
    </source>
</evidence>
<feature type="region of interest" description="Disordered" evidence="6">
    <location>
        <begin position="1"/>
        <end position="24"/>
    </location>
</feature>
<dbReference type="InterPro" id="IPR030378">
    <property type="entry name" value="G_CP_dom"/>
</dbReference>
<organism evidence="8">
    <name type="scientific">Spongospora subterranea</name>
    <dbReference type="NCBI Taxonomy" id="70186"/>
    <lineage>
        <taxon>Eukaryota</taxon>
        <taxon>Sar</taxon>
        <taxon>Rhizaria</taxon>
        <taxon>Endomyxa</taxon>
        <taxon>Phytomyxea</taxon>
        <taxon>Plasmodiophorida</taxon>
        <taxon>Plasmodiophoridae</taxon>
        <taxon>Spongospora</taxon>
    </lineage>
</organism>
<dbReference type="Gene3D" id="1.10.1580.10">
    <property type="match status" value="1"/>
</dbReference>
<keyword evidence="2 5" id="KW-0547">Nucleotide-binding</keyword>
<dbReference type="AlphaFoldDB" id="A0A0H5RA30"/>
<evidence type="ECO:0000313" key="8">
    <source>
        <dbReference type="EMBL" id="CRZ11000.1"/>
    </source>
</evidence>
<dbReference type="PANTHER" id="PTHR11089:SF9">
    <property type="entry name" value="NUCLEOLAR GTP-BINDING PROTEIN 2"/>
    <property type="match status" value="1"/>
</dbReference>
<dbReference type="SUPFAM" id="SSF52540">
    <property type="entry name" value="P-loop containing nucleoside triphosphate hydrolases"/>
    <property type="match status" value="1"/>
</dbReference>
<dbReference type="PROSITE" id="PS51721">
    <property type="entry name" value="G_CP"/>
    <property type="match status" value="1"/>
</dbReference>
<feature type="domain" description="CP-type G" evidence="7">
    <location>
        <begin position="217"/>
        <end position="378"/>
    </location>
</feature>
<name>A0A0H5RA30_9EUKA</name>
<dbReference type="Gene3D" id="3.40.50.300">
    <property type="entry name" value="P-loop containing nucleotide triphosphate hydrolases"/>
    <property type="match status" value="1"/>
</dbReference>
<feature type="non-terminal residue" evidence="8">
    <location>
        <position position="1"/>
    </location>
</feature>
<dbReference type="GO" id="GO:0005525">
    <property type="term" value="F:GTP binding"/>
    <property type="evidence" value="ECO:0007669"/>
    <property type="project" value="UniProtKB-KW"/>
</dbReference>
<evidence type="ECO:0000259" key="7">
    <source>
        <dbReference type="PROSITE" id="PS51721"/>
    </source>
</evidence>
<evidence type="ECO:0000256" key="1">
    <source>
        <dbReference type="ARBA" id="ARBA00004604"/>
    </source>
</evidence>
<dbReference type="InterPro" id="IPR012971">
    <property type="entry name" value="NOG2_N_dom"/>
</dbReference>
<dbReference type="PRINTS" id="PR00326">
    <property type="entry name" value="GTP1OBG"/>
</dbReference>
<dbReference type="FunFam" id="1.10.1580.10:FF:000001">
    <property type="entry name" value="Nucleolar GTP-binding protein 2"/>
    <property type="match status" value="1"/>
</dbReference>